<feature type="domain" description="Methionyl/Valyl/Leucyl/Isoleucyl-tRNA synthetase anticodon-binding" evidence="6">
    <location>
        <begin position="46"/>
        <end position="133"/>
    </location>
</feature>
<dbReference type="GO" id="GO:0006428">
    <property type="term" value="P:isoleucyl-tRNA aminoacylation"/>
    <property type="evidence" value="ECO:0007669"/>
    <property type="project" value="TreeGrafter"/>
</dbReference>
<dbReference type="GO" id="GO:0004822">
    <property type="term" value="F:isoleucine-tRNA ligase activity"/>
    <property type="evidence" value="ECO:0007669"/>
    <property type="project" value="TreeGrafter"/>
</dbReference>
<evidence type="ECO:0000256" key="4">
    <source>
        <dbReference type="ARBA" id="ARBA00022917"/>
    </source>
</evidence>
<evidence type="ECO:0000256" key="1">
    <source>
        <dbReference type="ARBA" id="ARBA00022598"/>
    </source>
</evidence>
<dbReference type="VEuPathDB" id="ToxoDB:ETH_00026640"/>
<reference evidence="7" key="1">
    <citation type="submission" date="2013-10" db="EMBL/GenBank/DDBJ databases">
        <title>Genomic analysis of the causative agents of coccidiosis in chickens.</title>
        <authorList>
            <person name="Reid A.J."/>
            <person name="Blake D."/>
            <person name="Billington K."/>
            <person name="Browne H."/>
            <person name="Dunn M."/>
            <person name="Hung S."/>
            <person name="Kawahara F."/>
            <person name="Miranda-Saavedra D."/>
            <person name="Mourier T."/>
            <person name="Nagra H."/>
            <person name="Otto T.D."/>
            <person name="Rawlings N."/>
            <person name="Sanchez A."/>
            <person name="Sanders M."/>
            <person name="Subramaniam C."/>
            <person name="Tay Y."/>
            <person name="Dear P."/>
            <person name="Doerig C."/>
            <person name="Gruber A."/>
            <person name="Parkinson J."/>
            <person name="Shirley M."/>
            <person name="Wan K.L."/>
            <person name="Berriman M."/>
            <person name="Tomley F."/>
            <person name="Pain A."/>
        </authorList>
    </citation>
    <scope>NUCLEOTIDE SEQUENCE [LARGE SCALE GENOMIC DNA]</scope>
    <source>
        <strain evidence="7">Houghton</strain>
    </source>
</reference>
<dbReference type="Gene3D" id="1.10.730.20">
    <property type="match status" value="1"/>
</dbReference>
<dbReference type="InterPro" id="IPR050081">
    <property type="entry name" value="Ile-tRNA_ligase"/>
</dbReference>
<keyword evidence="4" id="KW-0648">Protein biosynthesis</keyword>
<organism evidence="7 8">
    <name type="scientific">Eimeria tenella</name>
    <name type="common">Coccidian parasite</name>
    <dbReference type="NCBI Taxonomy" id="5802"/>
    <lineage>
        <taxon>Eukaryota</taxon>
        <taxon>Sar</taxon>
        <taxon>Alveolata</taxon>
        <taxon>Apicomplexa</taxon>
        <taxon>Conoidasida</taxon>
        <taxon>Coccidia</taxon>
        <taxon>Eucoccidiorida</taxon>
        <taxon>Eimeriorina</taxon>
        <taxon>Eimeriidae</taxon>
        <taxon>Eimeria</taxon>
    </lineage>
</organism>
<evidence type="ECO:0000313" key="7">
    <source>
        <dbReference type="EMBL" id="CDJ38365.1"/>
    </source>
</evidence>
<evidence type="ECO:0000256" key="2">
    <source>
        <dbReference type="ARBA" id="ARBA00022741"/>
    </source>
</evidence>
<dbReference type="SUPFAM" id="SSF47323">
    <property type="entry name" value="Anticodon-binding domain of a subclass of class I aminoacyl-tRNA synthetases"/>
    <property type="match status" value="1"/>
</dbReference>
<evidence type="ECO:0000256" key="3">
    <source>
        <dbReference type="ARBA" id="ARBA00022840"/>
    </source>
</evidence>
<keyword evidence="1" id="KW-0436">Ligase</keyword>
<dbReference type="EMBL" id="HG673835">
    <property type="protein sequence ID" value="CDJ38365.1"/>
    <property type="molecule type" value="Genomic_DNA"/>
</dbReference>
<protein>
    <recommendedName>
        <fullName evidence="6">Methionyl/Valyl/Leucyl/Isoleucyl-tRNA synthetase anticodon-binding domain-containing protein</fullName>
    </recommendedName>
</protein>
<dbReference type="PANTHER" id="PTHR42765">
    <property type="entry name" value="SOLEUCYL-TRNA SYNTHETASE"/>
    <property type="match status" value="1"/>
</dbReference>
<keyword evidence="8" id="KW-1185">Reference proteome</keyword>
<dbReference type="GO" id="GO:0032543">
    <property type="term" value="P:mitochondrial translation"/>
    <property type="evidence" value="ECO:0007669"/>
    <property type="project" value="TreeGrafter"/>
</dbReference>
<dbReference type="Proteomes" id="UP000030747">
    <property type="component" value="Unassembled WGS sequence"/>
</dbReference>
<reference evidence="7" key="2">
    <citation type="submission" date="2013-10" db="EMBL/GenBank/DDBJ databases">
        <authorList>
            <person name="Aslett M."/>
        </authorList>
    </citation>
    <scope>NUCLEOTIDE SEQUENCE [LARGE SCALE GENOMIC DNA]</scope>
    <source>
        <strain evidence="7">Houghton</strain>
    </source>
</reference>
<keyword evidence="3" id="KW-0067">ATP-binding</keyword>
<dbReference type="VEuPathDB" id="ToxoDB:ETH2_1343400"/>
<accession>U6KK47</accession>
<gene>
    <name evidence="7" type="ORF">ETH_00026640</name>
</gene>
<dbReference type="AlphaFoldDB" id="U6KK47"/>
<dbReference type="OrthoDB" id="10264412at2759"/>
<evidence type="ECO:0000313" key="8">
    <source>
        <dbReference type="Proteomes" id="UP000030747"/>
    </source>
</evidence>
<keyword evidence="2" id="KW-0547">Nucleotide-binding</keyword>
<evidence type="ECO:0000256" key="5">
    <source>
        <dbReference type="ARBA" id="ARBA00023146"/>
    </source>
</evidence>
<dbReference type="GeneID" id="25254424"/>
<dbReference type="InterPro" id="IPR013155">
    <property type="entry name" value="M/V/L/I-tRNA-synth_anticd-bd"/>
</dbReference>
<dbReference type="Pfam" id="PF08264">
    <property type="entry name" value="Anticodon_1"/>
    <property type="match status" value="1"/>
</dbReference>
<dbReference type="InterPro" id="IPR009080">
    <property type="entry name" value="tRNAsynth_Ia_anticodon-bd"/>
</dbReference>
<dbReference type="GO" id="GO:0005524">
    <property type="term" value="F:ATP binding"/>
    <property type="evidence" value="ECO:0007669"/>
    <property type="project" value="UniProtKB-KW"/>
</dbReference>
<proteinExistence type="predicted"/>
<dbReference type="PANTHER" id="PTHR42765:SF1">
    <property type="entry name" value="ISOLEUCINE--TRNA LIGASE, MITOCHONDRIAL"/>
    <property type="match status" value="1"/>
</dbReference>
<evidence type="ECO:0000259" key="6">
    <source>
        <dbReference type="Pfam" id="PF08264"/>
    </source>
</evidence>
<name>U6KK47_EIMTE</name>
<keyword evidence="5" id="KW-0030">Aminoacyl-tRNA synthetase</keyword>
<dbReference type="GO" id="GO:0005739">
    <property type="term" value="C:mitochondrion"/>
    <property type="evidence" value="ECO:0007669"/>
    <property type="project" value="TreeGrafter"/>
</dbReference>
<dbReference type="RefSeq" id="XP_013229203.1">
    <property type="nucleotide sequence ID" value="XM_013373749.1"/>
</dbReference>
<sequence>MTEPRNCTTEVSQPCIISSIIGSLMCEISLQQAVPLRELPLLDIGMLLRLKRLADDVGKAYEMFQYNKALHLLLRFVSEDLSATYIEIAKDRLYLDHSGGYRRRSCQTVLAMLLLVLTQLLAPLTPHLAEEVFFRMPKALKRAVVAHRSRKIREVLGRAGRGLADVLGLSNSLSSVFQLGWPRMHVPVDSRTADKANQLWSLLLLVRQDLHWLFTRARQQQKASSVGAPRLGSLNELKLSIIVPTQAVYTQLKQLLPQSKLLRASPLYEPSTSTKEQRQEVAERRLHVDDLRWLLQCSDMEIEISPAAVGQQTNEGLDHKNMLASLGADVSKSGLKFRVYRAEGQKCQRCWMRDFTSLHGPSEIPGNVSAVQQAGTEKEAVQADTAPQISPFACERCTDVMRRANNKT</sequence>